<dbReference type="InterPro" id="IPR050312">
    <property type="entry name" value="IolE/XylAMocC-like"/>
</dbReference>
<accession>A0A329MMY6</accession>
<sequence length="289" mass="32256">MNVFKGKVAVHGITWGHDYEKSFEEAALLGYRAIEPWPSYVFQFENREEELLEALNRYGLELTGAYGGAAGIAGRRYGDSAVREDIIDYNVRLARILSKCGAKHIVSGPGVPRNGKTEPEEIRQAAITINEMAKRTLEYGVKSCVHPHLWTELQDEDELDALMALCSPEVYFAPDTAHLTGAGMDAAAVIRRYRDRVSYVHLKDLTSKDAKHEDFPMLLGNEALPVFCELGLGTIDFGPILDALNEIGYSGWLTVEIDHSTSTPLRSLEICRDFVEQKLGIPIRDAERK</sequence>
<gene>
    <name evidence="2" type="ORF">DQG23_22300</name>
</gene>
<comment type="caution">
    <text evidence="2">The sequence shown here is derived from an EMBL/GenBank/DDBJ whole genome shotgun (WGS) entry which is preliminary data.</text>
</comment>
<name>A0A329MMY6_9BACL</name>
<protein>
    <submittedName>
        <fullName evidence="2">Xylose isomerase</fullName>
    </submittedName>
</protein>
<evidence type="ECO:0000313" key="2">
    <source>
        <dbReference type="EMBL" id="RAV19267.1"/>
    </source>
</evidence>
<evidence type="ECO:0000313" key="3">
    <source>
        <dbReference type="Proteomes" id="UP000250369"/>
    </source>
</evidence>
<organism evidence="2 3">
    <name type="scientific">Paenibacillus contaminans</name>
    <dbReference type="NCBI Taxonomy" id="450362"/>
    <lineage>
        <taxon>Bacteria</taxon>
        <taxon>Bacillati</taxon>
        <taxon>Bacillota</taxon>
        <taxon>Bacilli</taxon>
        <taxon>Bacillales</taxon>
        <taxon>Paenibacillaceae</taxon>
        <taxon>Paenibacillus</taxon>
    </lineage>
</organism>
<feature type="domain" description="Xylose isomerase-like TIM barrel" evidence="1">
    <location>
        <begin position="23"/>
        <end position="261"/>
    </location>
</feature>
<dbReference type="InterPro" id="IPR036237">
    <property type="entry name" value="Xyl_isomerase-like_sf"/>
</dbReference>
<dbReference type="SUPFAM" id="SSF51658">
    <property type="entry name" value="Xylose isomerase-like"/>
    <property type="match status" value="1"/>
</dbReference>
<dbReference type="AlphaFoldDB" id="A0A329MMY6"/>
<dbReference type="InterPro" id="IPR013022">
    <property type="entry name" value="Xyl_isomerase-like_TIM-brl"/>
</dbReference>
<dbReference type="Gene3D" id="3.20.20.150">
    <property type="entry name" value="Divalent-metal-dependent TIM barrel enzymes"/>
    <property type="match status" value="1"/>
</dbReference>
<dbReference type="RefSeq" id="WP_113033085.1">
    <property type="nucleotide sequence ID" value="NZ_QMFB01000013.1"/>
</dbReference>
<proteinExistence type="predicted"/>
<dbReference type="Proteomes" id="UP000250369">
    <property type="component" value="Unassembled WGS sequence"/>
</dbReference>
<dbReference type="OrthoDB" id="9779184at2"/>
<dbReference type="Pfam" id="PF01261">
    <property type="entry name" value="AP_endonuc_2"/>
    <property type="match status" value="1"/>
</dbReference>
<dbReference type="EMBL" id="QMFB01000013">
    <property type="protein sequence ID" value="RAV19267.1"/>
    <property type="molecule type" value="Genomic_DNA"/>
</dbReference>
<dbReference type="PANTHER" id="PTHR12110">
    <property type="entry name" value="HYDROXYPYRUVATE ISOMERASE"/>
    <property type="match status" value="1"/>
</dbReference>
<dbReference type="PANTHER" id="PTHR12110:SF41">
    <property type="entry name" value="INOSOSE DEHYDRATASE"/>
    <property type="match status" value="1"/>
</dbReference>
<keyword evidence="2" id="KW-0413">Isomerase</keyword>
<dbReference type="GO" id="GO:0016853">
    <property type="term" value="F:isomerase activity"/>
    <property type="evidence" value="ECO:0007669"/>
    <property type="project" value="UniProtKB-KW"/>
</dbReference>
<keyword evidence="3" id="KW-1185">Reference proteome</keyword>
<reference evidence="2 3" key="1">
    <citation type="journal article" date="2009" name="Int. J. Syst. Evol. Microbiol.">
        <title>Paenibacillus contaminans sp. nov., isolated from a contaminated laboratory plate.</title>
        <authorList>
            <person name="Chou J.H."/>
            <person name="Lee J.H."/>
            <person name="Lin M.C."/>
            <person name="Chang P.S."/>
            <person name="Arun A.B."/>
            <person name="Young C.C."/>
            <person name="Chen W.M."/>
        </authorList>
    </citation>
    <scope>NUCLEOTIDE SEQUENCE [LARGE SCALE GENOMIC DNA]</scope>
    <source>
        <strain evidence="2 3">CKOBP-6</strain>
    </source>
</reference>
<evidence type="ECO:0000259" key="1">
    <source>
        <dbReference type="Pfam" id="PF01261"/>
    </source>
</evidence>